<dbReference type="AlphaFoldDB" id="A0AAU6PU53"/>
<dbReference type="GO" id="GO:0006508">
    <property type="term" value="P:proteolysis"/>
    <property type="evidence" value="ECO:0007669"/>
    <property type="project" value="InterPro"/>
</dbReference>
<dbReference type="PANTHER" id="PTHR11851">
    <property type="entry name" value="METALLOPROTEASE"/>
    <property type="match status" value="1"/>
</dbReference>
<accession>A0AAU6PU53</accession>
<evidence type="ECO:0000259" key="6">
    <source>
        <dbReference type="Pfam" id="PF05193"/>
    </source>
</evidence>
<keyword evidence="8" id="KW-1185">Reference proteome</keyword>
<evidence type="ECO:0000256" key="3">
    <source>
        <dbReference type="RuleBase" id="RU004447"/>
    </source>
</evidence>
<evidence type="ECO:0000256" key="2">
    <source>
        <dbReference type="ARBA" id="ARBA00007261"/>
    </source>
</evidence>
<reference evidence="7" key="1">
    <citation type="submission" date="2024-03" db="EMBL/GenBank/DDBJ databases">
        <title>Psychrobacter raelis sp. nov. isolated from a dog with peritonitis.</title>
        <authorList>
            <person name="Schiavone A."/>
            <person name="Manzulli V."/>
            <person name="Camarda A."/>
            <person name="Cafiero M.A."/>
            <person name="Vasco I."/>
            <person name="Marino L."/>
            <person name="Pennuzzi G."/>
            <person name="Serrecchia L."/>
            <person name="Galante D."/>
            <person name="Pugliese N."/>
        </authorList>
    </citation>
    <scope>NUCLEOTIDE SEQUENCE</scope>
    <source>
        <strain evidence="7">PraFG1</strain>
    </source>
</reference>
<comment type="cofactor">
    <cofactor evidence="1">
        <name>Zn(2+)</name>
        <dbReference type="ChEBI" id="CHEBI:29105"/>
    </cofactor>
</comment>
<dbReference type="GO" id="GO:0004222">
    <property type="term" value="F:metalloendopeptidase activity"/>
    <property type="evidence" value="ECO:0007669"/>
    <property type="project" value="InterPro"/>
</dbReference>
<comment type="similarity">
    <text evidence="2 3">Belongs to the peptidase M16 family.</text>
</comment>
<dbReference type="GO" id="GO:0046872">
    <property type="term" value="F:metal ion binding"/>
    <property type="evidence" value="ECO:0007669"/>
    <property type="project" value="InterPro"/>
</dbReference>
<feature type="compositionally biased region" description="Polar residues" evidence="4">
    <location>
        <begin position="14"/>
        <end position="30"/>
    </location>
</feature>
<dbReference type="InterPro" id="IPR007863">
    <property type="entry name" value="Peptidase_M16_C"/>
</dbReference>
<sequence length="530" mass="58767">MKTDFLTHCPATGHHTSSNSHPTLASSPQASPHAGIKRLKLSVLAAMTITALAACSSLPAAQSDTDNKAARPAVSSADTHFADDDSRHEYQLDNGLKVIIKEDHRAPVAMTQIWYGVGSTDEPKDKGGISHLLEHMMFKGTKKVSGADFDRLIAKFGGDHNAFTSYDYTGYYEMFPVNRLDLALELESDRMVNLRFDSDEFVQEFAQERNVVMEERRQRTDDNPLARAFEKFRKMALPDSPKGESVIGPMDEIANTDIKDLQQWYDTWYAPNNATLVIVGDVNPKETLKKVEHYFGSIKHKPIPQRPSVQQQAFRGYQQQTVKETVNVPTLIMAFNVPTLPSAITANSSDKEVYELLMLQYIMDGGYAARFEKNLVRKQGLLASVVAYYDAYERGDGLFMVQATPREGVSLAQAQKAIIDEMDTLKTQTISKQELERARNNAINGFVFSQDSMAGQANMIGSLQVRGLDDRLVTTLPDKLAKVTSADVNAAASKYLVNNNLNVMYVEPAETRSGLPASNSMPDQPMPAKP</sequence>
<dbReference type="InterPro" id="IPR011765">
    <property type="entry name" value="Pept_M16_N"/>
</dbReference>
<dbReference type="Gene3D" id="3.30.830.10">
    <property type="entry name" value="Metalloenzyme, LuxS/M16 peptidase-like"/>
    <property type="match status" value="2"/>
</dbReference>
<dbReference type="EMBL" id="CP093310">
    <property type="protein sequence ID" value="WXX23985.1"/>
    <property type="molecule type" value="Genomic_DNA"/>
</dbReference>
<feature type="domain" description="Peptidase M16 C-terminal" evidence="6">
    <location>
        <begin position="258"/>
        <end position="441"/>
    </location>
</feature>
<gene>
    <name evidence="7" type="ORF">MN210_12065</name>
</gene>
<dbReference type="KEGG" id="prae:MN210_12065"/>
<dbReference type="PANTHER" id="PTHR11851:SF49">
    <property type="entry name" value="MITOCHONDRIAL-PROCESSING PEPTIDASE SUBUNIT ALPHA"/>
    <property type="match status" value="1"/>
</dbReference>
<dbReference type="InterPro" id="IPR011249">
    <property type="entry name" value="Metalloenz_LuxS/M16"/>
</dbReference>
<feature type="region of interest" description="Disordered" evidence="4">
    <location>
        <begin position="1"/>
        <end position="31"/>
    </location>
</feature>
<dbReference type="Proteomes" id="UP000829560">
    <property type="component" value="Chromosome"/>
</dbReference>
<dbReference type="Pfam" id="PF05193">
    <property type="entry name" value="Peptidase_M16_C"/>
    <property type="match status" value="1"/>
</dbReference>
<evidence type="ECO:0000259" key="5">
    <source>
        <dbReference type="Pfam" id="PF00675"/>
    </source>
</evidence>
<protein>
    <submittedName>
        <fullName evidence="7">Pitrilysin family protein</fullName>
    </submittedName>
</protein>
<evidence type="ECO:0000313" key="8">
    <source>
        <dbReference type="Proteomes" id="UP000829560"/>
    </source>
</evidence>
<dbReference type="PROSITE" id="PS00143">
    <property type="entry name" value="INSULINASE"/>
    <property type="match status" value="1"/>
</dbReference>
<dbReference type="RefSeq" id="WP_338412119.1">
    <property type="nucleotide sequence ID" value="NZ_CP093310.2"/>
</dbReference>
<feature type="domain" description="Peptidase M16 N-terminal" evidence="5">
    <location>
        <begin position="97"/>
        <end position="249"/>
    </location>
</feature>
<name>A0AAU6PU53_9GAMM</name>
<dbReference type="Pfam" id="PF00675">
    <property type="entry name" value="Peptidase_M16"/>
    <property type="match status" value="1"/>
</dbReference>
<feature type="region of interest" description="Disordered" evidence="4">
    <location>
        <begin position="60"/>
        <end position="86"/>
    </location>
</feature>
<dbReference type="InterPro" id="IPR050361">
    <property type="entry name" value="MPP/UQCRC_Complex"/>
</dbReference>
<dbReference type="SUPFAM" id="SSF63411">
    <property type="entry name" value="LuxS/MPP-like metallohydrolase"/>
    <property type="match status" value="2"/>
</dbReference>
<evidence type="ECO:0000256" key="4">
    <source>
        <dbReference type="SAM" id="MobiDB-lite"/>
    </source>
</evidence>
<evidence type="ECO:0000313" key="7">
    <source>
        <dbReference type="EMBL" id="WXX23985.1"/>
    </source>
</evidence>
<proteinExistence type="inferred from homology"/>
<evidence type="ECO:0000256" key="1">
    <source>
        <dbReference type="ARBA" id="ARBA00001947"/>
    </source>
</evidence>
<dbReference type="InterPro" id="IPR001431">
    <property type="entry name" value="Pept_M16_Zn_BS"/>
</dbReference>
<organism evidence="7 8">
    <name type="scientific">Psychrobacter raelei</name>
    <dbReference type="NCBI Taxonomy" id="2565531"/>
    <lineage>
        <taxon>Bacteria</taxon>
        <taxon>Pseudomonadati</taxon>
        <taxon>Pseudomonadota</taxon>
        <taxon>Gammaproteobacteria</taxon>
        <taxon>Moraxellales</taxon>
        <taxon>Moraxellaceae</taxon>
        <taxon>Psychrobacter</taxon>
    </lineage>
</organism>